<keyword evidence="2" id="KW-1185">Reference proteome</keyword>
<gene>
    <name evidence="1" type="ORF">NF557_11075</name>
</gene>
<evidence type="ECO:0000313" key="1">
    <source>
        <dbReference type="EMBL" id="USQ75174.1"/>
    </source>
</evidence>
<name>A0ABY4YEI1_9MICO</name>
<sequence>MPQSWQEALLPGPVPGPKQPATYLALAAKDGSVASFVSTAAPRLEWTDPEGEVEVVQEFTDKPEAQILNSDYDGRYLAYSVTWSYEVFLSPWSIYVWDTTMGGEPLLIGNSPEGDYPDGTAGVAPLPDVAVHGGQVAWVEFDPTSEDPFSRSLVVYDVETDESTVIDRGPFSPVERVGGSVVLPAMTPASDVVTWTVVPMSDSEPVVLPTEFRDSSFAHILHVSDAGMAWADNRWSLWLWRADTSESMHLVDGVAPDGQLVTWLDAVTFSDELLAFRLGTDEDQFTYVLDLRSMSYTQLPQDGPRGEFTVYPSALEVRYDAADLNSGYPGPSALATTQELPPLPKCG</sequence>
<evidence type="ECO:0000313" key="2">
    <source>
        <dbReference type="Proteomes" id="UP001056535"/>
    </source>
</evidence>
<reference evidence="1" key="1">
    <citation type="submission" date="2022-06" db="EMBL/GenBank/DDBJ databases">
        <title>Ornithinimicrobium JY.X270.</title>
        <authorList>
            <person name="Huang Y."/>
        </authorList>
    </citation>
    <scope>NUCLEOTIDE SEQUENCE</scope>
    <source>
        <strain evidence="1">JY.X270</strain>
    </source>
</reference>
<proteinExistence type="predicted"/>
<dbReference type="RefSeq" id="WP_252619365.1">
    <property type="nucleotide sequence ID" value="NZ_CP099490.1"/>
</dbReference>
<dbReference type="SUPFAM" id="SSF82171">
    <property type="entry name" value="DPP6 N-terminal domain-like"/>
    <property type="match status" value="1"/>
</dbReference>
<protein>
    <submittedName>
        <fullName evidence="1">Uncharacterized protein</fullName>
    </submittedName>
</protein>
<dbReference type="Proteomes" id="UP001056535">
    <property type="component" value="Chromosome"/>
</dbReference>
<dbReference type="EMBL" id="CP099490">
    <property type="protein sequence ID" value="USQ75174.1"/>
    <property type="molecule type" value="Genomic_DNA"/>
</dbReference>
<organism evidence="1 2">
    <name type="scientific">Ornithinimicrobium cryptoxanthini</name>
    <dbReference type="NCBI Taxonomy" id="2934161"/>
    <lineage>
        <taxon>Bacteria</taxon>
        <taxon>Bacillati</taxon>
        <taxon>Actinomycetota</taxon>
        <taxon>Actinomycetes</taxon>
        <taxon>Micrococcales</taxon>
        <taxon>Ornithinimicrobiaceae</taxon>
        <taxon>Ornithinimicrobium</taxon>
    </lineage>
</organism>
<accession>A0ABY4YEI1</accession>